<keyword evidence="1" id="KW-0812">Transmembrane</keyword>
<dbReference type="AlphaFoldDB" id="A0A1H5YGV0"/>
<evidence type="ECO:0000313" key="2">
    <source>
        <dbReference type="EMBL" id="SEG22905.1"/>
    </source>
</evidence>
<dbReference type="Proteomes" id="UP000236753">
    <property type="component" value="Unassembled WGS sequence"/>
</dbReference>
<evidence type="ECO:0000313" key="3">
    <source>
        <dbReference type="Proteomes" id="UP000236753"/>
    </source>
</evidence>
<evidence type="ECO:0000256" key="1">
    <source>
        <dbReference type="SAM" id="Phobius"/>
    </source>
</evidence>
<feature type="transmembrane region" description="Helical" evidence="1">
    <location>
        <begin position="45"/>
        <end position="68"/>
    </location>
</feature>
<proteinExistence type="predicted"/>
<protein>
    <submittedName>
        <fullName evidence="2">Stearoyl-CoA desaturase (Delta-9 desaturase)</fullName>
    </submittedName>
</protein>
<reference evidence="2 3" key="1">
    <citation type="submission" date="2016-10" db="EMBL/GenBank/DDBJ databases">
        <authorList>
            <person name="de Groot N.N."/>
        </authorList>
    </citation>
    <scope>NUCLEOTIDE SEQUENCE [LARGE SCALE GENOMIC DNA]</scope>
    <source>
        <strain evidence="2 3">Nm13</strain>
    </source>
</reference>
<sequence length="101" mass="11172">MASTRCLFDGTKLYRIEAKNTATLVKYGHGTPDDWIERNLYSQHVMLGIGIMLAIDLVLFGPIGFLIWGIQMLWIPFFAAGVINGAGHSTSGGCTFAFWRC</sequence>
<keyword evidence="1" id="KW-1133">Transmembrane helix</keyword>
<accession>A0A1H5YGV0</accession>
<feature type="transmembrane region" description="Helical" evidence="1">
    <location>
        <begin position="74"/>
        <end position="99"/>
    </location>
</feature>
<keyword evidence="1" id="KW-0472">Membrane</keyword>
<dbReference type="EMBL" id="FNUX01000056">
    <property type="protein sequence ID" value="SEG22905.1"/>
    <property type="molecule type" value="Genomic_DNA"/>
</dbReference>
<name>A0A1H5YGV0_9PROT</name>
<organism evidence="2 3">
    <name type="scientific">Nitrosomonas ureae</name>
    <dbReference type="NCBI Taxonomy" id="44577"/>
    <lineage>
        <taxon>Bacteria</taxon>
        <taxon>Pseudomonadati</taxon>
        <taxon>Pseudomonadota</taxon>
        <taxon>Betaproteobacteria</taxon>
        <taxon>Nitrosomonadales</taxon>
        <taxon>Nitrosomonadaceae</taxon>
        <taxon>Nitrosomonas</taxon>
    </lineage>
</organism>
<gene>
    <name evidence="2" type="ORF">SAMN05216334_1562</name>
</gene>